<gene>
    <name evidence="4" type="ORF">CC86DRAFT_471952</name>
</gene>
<dbReference type="InterPro" id="IPR049326">
    <property type="entry name" value="Rhodopsin_dom_fungi"/>
</dbReference>
<dbReference type="PANTHER" id="PTHR38794:SF1">
    <property type="entry name" value="INTEGRAL MEMBRANE PROTEIN"/>
    <property type="match status" value="1"/>
</dbReference>
<evidence type="ECO:0000313" key="5">
    <source>
        <dbReference type="Proteomes" id="UP000799424"/>
    </source>
</evidence>
<feature type="transmembrane region" description="Helical" evidence="2">
    <location>
        <begin position="51"/>
        <end position="76"/>
    </location>
</feature>
<protein>
    <recommendedName>
        <fullName evidence="3">Rhodopsin domain-containing protein</fullName>
    </recommendedName>
</protein>
<dbReference type="PANTHER" id="PTHR38794">
    <property type="entry name" value="INTEGRAL MEMBRANE PROTEIN"/>
    <property type="match status" value="1"/>
</dbReference>
<keyword evidence="5" id="KW-1185">Reference proteome</keyword>
<evidence type="ECO:0000313" key="4">
    <source>
        <dbReference type="EMBL" id="KAF2819496.1"/>
    </source>
</evidence>
<feature type="transmembrane region" description="Helical" evidence="2">
    <location>
        <begin position="169"/>
        <end position="193"/>
    </location>
</feature>
<organism evidence="4 5">
    <name type="scientific">Ophiobolus disseminans</name>
    <dbReference type="NCBI Taxonomy" id="1469910"/>
    <lineage>
        <taxon>Eukaryota</taxon>
        <taxon>Fungi</taxon>
        <taxon>Dikarya</taxon>
        <taxon>Ascomycota</taxon>
        <taxon>Pezizomycotina</taxon>
        <taxon>Dothideomycetes</taxon>
        <taxon>Pleosporomycetidae</taxon>
        <taxon>Pleosporales</taxon>
        <taxon>Pleosporineae</taxon>
        <taxon>Phaeosphaeriaceae</taxon>
        <taxon>Ophiobolus</taxon>
    </lineage>
</organism>
<feature type="domain" description="Rhodopsin" evidence="3">
    <location>
        <begin position="41"/>
        <end position="271"/>
    </location>
</feature>
<evidence type="ECO:0000259" key="3">
    <source>
        <dbReference type="Pfam" id="PF20684"/>
    </source>
</evidence>
<evidence type="ECO:0000256" key="2">
    <source>
        <dbReference type="SAM" id="Phobius"/>
    </source>
</evidence>
<feature type="transmembrane region" description="Helical" evidence="2">
    <location>
        <begin position="129"/>
        <end position="149"/>
    </location>
</feature>
<evidence type="ECO:0000256" key="1">
    <source>
        <dbReference type="SAM" id="MobiDB-lite"/>
    </source>
</evidence>
<accession>A0A6A6ZES9</accession>
<feature type="transmembrane region" description="Helical" evidence="2">
    <location>
        <begin position="96"/>
        <end position="117"/>
    </location>
</feature>
<reference evidence="4" key="1">
    <citation type="journal article" date="2020" name="Stud. Mycol.">
        <title>101 Dothideomycetes genomes: a test case for predicting lifestyles and emergence of pathogens.</title>
        <authorList>
            <person name="Haridas S."/>
            <person name="Albert R."/>
            <person name="Binder M."/>
            <person name="Bloem J."/>
            <person name="Labutti K."/>
            <person name="Salamov A."/>
            <person name="Andreopoulos B."/>
            <person name="Baker S."/>
            <person name="Barry K."/>
            <person name="Bills G."/>
            <person name="Bluhm B."/>
            <person name="Cannon C."/>
            <person name="Castanera R."/>
            <person name="Culley D."/>
            <person name="Daum C."/>
            <person name="Ezra D."/>
            <person name="Gonzalez J."/>
            <person name="Henrissat B."/>
            <person name="Kuo A."/>
            <person name="Liang C."/>
            <person name="Lipzen A."/>
            <person name="Lutzoni F."/>
            <person name="Magnuson J."/>
            <person name="Mondo S."/>
            <person name="Nolan M."/>
            <person name="Ohm R."/>
            <person name="Pangilinan J."/>
            <person name="Park H.-J."/>
            <person name="Ramirez L."/>
            <person name="Alfaro M."/>
            <person name="Sun H."/>
            <person name="Tritt A."/>
            <person name="Yoshinaga Y."/>
            <person name="Zwiers L.-H."/>
            <person name="Turgeon B."/>
            <person name="Goodwin S."/>
            <person name="Spatafora J."/>
            <person name="Crous P."/>
            <person name="Grigoriev I."/>
        </authorList>
    </citation>
    <scope>NUCLEOTIDE SEQUENCE</scope>
    <source>
        <strain evidence="4">CBS 113818</strain>
    </source>
</reference>
<keyword evidence="2" id="KW-1133">Transmembrane helix</keyword>
<feature type="transmembrane region" description="Helical" evidence="2">
    <location>
        <begin position="205"/>
        <end position="228"/>
    </location>
</feature>
<keyword evidence="2" id="KW-0812">Transmembrane</keyword>
<name>A0A6A6ZES9_9PLEO</name>
<dbReference type="EMBL" id="MU006244">
    <property type="protein sequence ID" value="KAF2819496.1"/>
    <property type="molecule type" value="Genomic_DNA"/>
</dbReference>
<feature type="compositionally biased region" description="Polar residues" evidence="1">
    <location>
        <begin position="308"/>
        <end position="320"/>
    </location>
</feature>
<proteinExistence type="predicted"/>
<dbReference type="OrthoDB" id="3918601at2759"/>
<feature type="region of interest" description="Disordered" evidence="1">
    <location>
        <begin position="291"/>
        <end position="320"/>
    </location>
</feature>
<feature type="transmembrane region" description="Helical" evidence="2">
    <location>
        <begin position="20"/>
        <end position="39"/>
    </location>
</feature>
<dbReference type="AlphaFoldDB" id="A0A6A6ZES9"/>
<dbReference type="Proteomes" id="UP000799424">
    <property type="component" value="Unassembled WGS sequence"/>
</dbReference>
<sequence>MVEYDQVILSDSNRTPIVQILTWFTLVTSILAFVTHAGIKFYVFRTLTIESWLVLLSLVFCIAQSIAVTVQAEFGFGKPMLTLSDHTVASNLKSEYAATILFIISLGFSKLAVIAFVHHLTPSELHRKINWSVMTLVSLWTFCSVWVAAFECRVPHPWDRRLDKCNDRLIWWNIVASLNIATEVAIVTLELGITAQLRVTRQRKVSVMSIFACRLLVLVAVAVQIAFFNQESKDVALKDDLTLGYWRSAICNQIVQCLAIVTTCLPYTKLFMEGFESGLMGLDDSRRRGEYASKDDSKGYQLMDVSRSGHSGKSRNIQVSKSWDVQTELVTSTSSSSHPS</sequence>
<dbReference type="Pfam" id="PF20684">
    <property type="entry name" value="Fung_rhodopsin"/>
    <property type="match status" value="1"/>
</dbReference>
<keyword evidence="2" id="KW-0472">Membrane</keyword>